<dbReference type="AlphaFoldDB" id="A0A914PUW6"/>
<sequence>MLAKLGLEPSDVVFVTDEGQNMVSAFQYDQELIKCICHGLHTIAKRSLKPYIDSSIVLGEVTLQYLADMEEKIGKLKKLIGAIRSRLNLHDSLTVRLGLEGDTRWLTKINMVDKYLKLAEDDHSKIDNYFRNEKDTELRQLALDVSDSKEDLVYFSTIFGPFQEAIRRLERDKSPTMNKVLETFYSLKEKITSFNNSDIPMLSELSISILAVMDHKERILINDNHLISVTLDPSKKNDLFNMIGREKFEIIKQKFEDKIRGIVMDKYYF</sequence>
<dbReference type="InterPro" id="IPR012337">
    <property type="entry name" value="RNaseH-like_sf"/>
</dbReference>
<name>A0A914PUW6_9BILA</name>
<reference evidence="2" key="1">
    <citation type="submission" date="2022-11" db="UniProtKB">
        <authorList>
            <consortium name="WormBaseParasite"/>
        </authorList>
    </citation>
    <scope>IDENTIFICATION</scope>
</reference>
<evidence type="ECO:0000313" key="1">
    <source>
        <dbReference type="Proteomes" id="UP000887578"/>
    </source>
</evidence>
<dbReference type="WBParaSite" id="PDA_v2.g20082.t1">
    <property type="protein sequence ID" value="PDA_v2.g20082.t1"/>
    <property type="gene ID" value="PDA_v2.g20082"/>
</dbReference>
<accession>A0A914PUW6</accession>
<keyword evidence="1" id="KW-1185">Reference proteome</keyword>
<proteinExistence type="predicted"/>
<dbReference type="SUPFAM" id="SSF53098">
    <property type="entry name" value="Ribonuclease H-like"/>
    <property type="match status" value="1"/>
</dbReference>
<protein>
    <submittedName>
        <fullName evidence="2">Uncharacterized protein</fullName>
    </submittedName>
</protein>
<evidence type="ECO:0000313" key="2">
    <source>
        <dbReference type="WBParaSite" id="PDA_v2.g20082.t1"/>
    </source>
</evidence>
<organism evidence="1 2">
    <name type="scientific">Panagrolaimus davidi</name>
    <dbReference type="NCBI Taxonomy" id="227884"/>
    <lineage>
        <taxon>Eukaryota</taxon>
        <taxon>Metazoa</taxon>
        <taxon>Ecdysozoa</taxon>
        <taxon>Nematoda</taxon>
        <taxon>Chromadorea</taxon>
        <taxon>Rhabditida</taxon>
        <taxon>Tylenchina</taxon>
        <taxon>Panagrolaimomorpha</taxon>
        <taxon>Panagrolaimoidea</taxon>
        <taxon>Panagrolaimidae</taxon>
        <taxon>Panagrolaimus</taxon>
    </lineage>
</organism>
<dbReference type="Proteomes" id="UP000887578">
    <property type="component" value="Unplaced"/>
</dbReference>